<evidence type="ECO:0000256" key="3">
    <source>
        <dbReference type="ARBA" id="ARBA00023239"/>
    </source>
</evidence>
<comment type="subcellular location">
    <subcellularLocation>
        <location evidence="4">Cytoplasm</location>
    </subcellularLocation>
</comment>
<proteinExistence type="inferred from homology"/>
<accession>A0A1H4DH06</accession>
<dbReference type="EMBL" id="FNRJ01000006">
    <property type="protein sequence ID" value="SEA72113.1"/>
    <property type="molecule type" value="Genomic_DNA"/>
</dbReference>
<dbReference type="InterPro" id="IPR007440">
    <property type="entry name" value="Chorismate--pyruvate_lyase"/>
</dbReference>
<protein>
    <recommendedName>
        <fullName evidence="4">Probable chorismate pyruvate-lyase</fullName>
        <shortName evidence="4">CL</shortName>
        <shortName evidence="4">CPL</shortName>
        <ecNumber evidence="4">4.1.3.40</ecNumber>
    </recommendedName>
</protein>
<feature type="binding site" evidence="4">
    <location>
        <position position="168"/>
    </location>
    <ligand>
        <name>substrate</name>
    </ligand>
</feature>
<feature type="binding site" evidence="4">
    <location>
        <position position="122"/>
    </location>
    <ligand>
        <name>substrate</name>
    </ligand>
</feature>
<organism evidence="5 6">
    <name type="scientific">Marinobacterium iners DSM 11526</name>
    <dbReference type="NCBI Taxonomy" id="1122198"/>
    <lineage>
        <taxon>Bacteria</taxon>
        <taxon>Pseudomonadati</taxon>
        <taxon>Pseudomonadota</taxon>
        <taxon>Gammaproteobacteria</taxon>
        <taxon>Oceanospirillales</taxon>
        <taxon>Oceanospirillaceae</taxon>
        <taxon>Marinobacterium</taxon>
    </lineage>
</organism>
<dbReference type="GO" id="GO:0006744">
    <property type="term" value="P:ubiquinone biosynthetic process"/>
    <property type="evidence" value="ECO:0007669"/>
    <property type="project" value="UniProtKB-UniRule"/>
</dbReference>
<dbReference type="UniPathway" id="UPA00232"/>
<dbReference type="InterPro" id="IPR028978">
    <property type="entry name" value="Chorismate_lyase_/UTRA_dom_sf"/>
</dbReference>
<comment type="similarity">
    <text evidence="4">Belongs to the UbiC family.</text>
</comment>
<dbReference type="Gene3D" id="3.40.1410.10">
    <property type="entry name" value="Chorismate lyase-like"/>
    <property type="match status" value="1"/>
</dbReference>
<keyword evidence="4" id="KW-0670">Pyruvate</keyword>
<keyword evidence="6" id="KW-1185">Reference proteome</keyword>
<keyword evidence="1 4" id="KW-0963">Cytoplasm</keyword>
<evidence type="ECO:0000313" key="6">
    <source>
        <dbReference type="Proteomes" id="UP000242469"/>
    </source>
</evidence>
<keyword evidence="3 4" id="KW-0456">Lyase</keyword>
<name>A0A1H4DH06_9GAMM</name>
<sequence>MSARESLLIHSPHRHWLLAGSSSFQVPAHWRPWLYDSGSLSQRLQRAAGGEFSVRVLSECWQYPSADEARALGISPRRRALIREVELLGRNAEPWVFARTVIPATTLTGVERRLLRLGSRSLGSYLFRDPSLERAPLRACRLQDSGGQHYWARRSVFRLHHKPLLVCEVFLPAMEHVQYPL</sequence>
<dbReference type="PANTHER" id="PTHR38683">
    <property type="entry name" value="CHORISMATE PYRUVATE-LYASE"/>
    <property type="match status" value="1"/>
</dbReference>
<evidence type="ECO:0000256" key="1">
    <source>
        <dbReference type="ARBA" id="ARBA00022490"/>
    </source>
</evidence>
<gene>
    <name evidence="4" type="primary">ubiC</name>
    <name evidence="5" type="ORF">SAMN02745729_106103</name>
</gene>
<dbReference type="Proteomes" id="UP000242469">
    <property type="component" value="Unassembled WGS sequence"/>
</dbReference>
<dbReference type="EC" id="4.1.3.40" evidence="4"/>
<comment type="caution">
    <text evidence="4">Lacks conserved residue(s) required for the propagation of feature annotation.</text>
</comment>
<comment type="pathway">
    <text evidence="4">Cofactor biosynthesis; ubiquinone biosynthesis.</text>
</comment>
<dbReference type="SUPFAM" id="SSF64288">
    <property type="entry name" value="Chorismate lyase-like"/>
    <property type="match status" value="1"/>
</dbReference>
<dbReference type="AlphaFoldDB" id="A0A1H4DH06"/>
<dbReference type="PANTHER" id="PTHR38683:SF1">
    <property type="entry name" value="CHORISMATE PYRUVATE-LYASE"/>
    <property type="match status" value="1"/>
</dbReference>
<dbReference type="Pfam" id="PF04345">
    <property type="entry name" value="Chor_lyase"/>
    <property type="match status" value="1"/>
</dbReference>
<evidence type="ECO:0000313" key="5">
    <source>
        <dbReference type="EMBL" id="SEA72113.1"/>
    </source>
</evidence>
<feature type="binding site" evidence="4">
    <location>
        <position position="83"/>
    </location>
    <ligand>
        <name>substrate</name>
    </ligand>
</feature>
<reference evidence="6" key="1">
    <citation type="submission" date="2016-10" db="EMBL/GenBank/DDBJ databases">
        <authorList>
            <person name="Varghese N."/>
            <person name="Submissions S."/>
        </authorList>
    </citation>
    <scope>NUCLEOTIDE SEQUENCE [LARGE SCALE GENOMIC DNA]</scope>
    <source>
        <strain evidence="6">DSM 11526</strain>
    </source>
</reference>
<evidence type="ECO:0000256" key="2">
    <source>
        <dbReference type="ARBA" id="ARBA00022688"/>
    </source>
</evidence>
<comment type="function">
    <text evidence="4">Removes the pyruvyl group from chorismate, with concomitant aromatization of the ring, to provide 4-hydroxybenzoate (4HB) for the ubiquinone pathway.</text>
</comment>
<comment type="catalytic activity">
    <reaction evidence="4">
        <text>chorismate = 4-hydroxybenzoate + pyruvate</text>
        <dbReference type="Rhea" id="RHEA:16505"/>
        <dbReference type="ChEBI" id="CHEBI:15361"/>
        <dbReference type="ChEBI" id="CHEBI:17879"/>
        <dbReference type="ChEBI" id="CHEBI:29748"/>
        <dbReference type="EC" id="4.1.3.40"/>
    </reaction>
</comment>
<dbReference type="STRING" id="1122198.SAMN02745729_106103"/>
<dbReference type="RefSeq" id="WP_242530055.1">
    <property type="nucleotide sequence ID" value="NZ_FNRJ01000006.1"/>
</dbReference>
<dbReference type="GO" id="GO:0008813">
    <property type="term" value="F:chorismate lyase activity"/>
    <property type="evidence" value="ECO:0007669"/>
    <property type="project" value="UniProtKB-UniRule"/>
</dbReference>
<keyword evidence="2 4" id="KW-0831">Ubiquinone biosynthesis</keyword>
<dbReference type="GO" id="GO:0042866">
    <property type="term" value="P:pyruvate biosynthetic process"/>
    <property type="evidence" value="ECO:0007669"/>
    <property type="project" value="UniProtKB-UniRule"/>
</dbReference>
<dbReference type="HAMAP" id="MF_01632">
    <property type="entry name" value="UbiC"/>
    <property type="match status" value="1"/>
</dbReference>
<dbReference type="GO" id="GO:0005829">
    <property type="term" value="C:cytosol"/>
    <property type="evidence" value="ECO:0007669"/>
    <property type="project" value="TreeGrafter"/>
</dbReference>
<evidence type="ECO:0000256" key="4">
    <source>
        <dbReference type="HAMAP-Rule" id="MF_01632"/>
    </source>
</evidence>